<name>A0A0B1P191_UNCNE</name>
<feature type="region of interest" description="Disordered" evidence="10">
    <location>
        <begin position="1"/>
        <end position="72"/>
    </location>
</feature>
<evidence type="ECO:0000256" key="1">
    <source>
        <dbReference type="ARBA" id="ARBA00004123"/>
    </source>
</evidence>
<feature type="domain" description="C2H2-type" evidence="11">
    <location>
        <begin position="171"/>
        <end position="202"/>
    </location>
</feature>
<dbReference type="EMBL" id="JNVN01003301">
    <property type="protein sequence ID" value="KHJ31060.1"/>
    <property type="molecule type" value="Genomic_DNA"/>
</dbReference>
<dbReference type="STRING" id="52586.A0A0B1P191"/>
<keyword evidence="5" id="KW-0862">Zinc</keyword>
<sequence length="412" mass="47222">MVEANFKRKAIAAHPSERSKRLRTDDSRSSLKSKSNNNEDDESSHSFSDSSDYSDREGTESPVTQESYSPKKFPSQIKNIKCTYDNCDKTFNRPAKLAAHLRSHTNERPFICTYTGCDKAYLQLKHLQHHIKSSHTSERNFHCEWEGCGKAFLTSTRLKRHHKVHEGSKQFKCTNYPPCSQNFRKHQTLQRHIRSEHLQLMPYPCVHVDPVTGESCNSGFDSSASLRRHQERAHGSARYFCNECCLTGSFNSDGTPLNLGFTSYSKLQAHIRKEHAECMFCNIKFRSERELLSHVDSIHSGKSLEERQIFCCNEPGCNKRFTSKYNLNTHVKIAHLGNRYICGTFDLGTELEGYEWSNLNGCGGDFSSKKNLLNHILTVHLKIQTLKSRRNKNASQKIVTNNETNTQIIEFS</sequence>
<keyword evidence="6" id="KW-0805">Transcription regulation</keyword>
<feature type="domain" description="C2H2-type" evidence="11">
    <location>
        <begin position="141"/>
        <end position="170"/>
    </location>
</feature>
<dbReference type="InterPro" id="IPR013087">
    <property type="entry name" value="Znf_C2H2_type"/>
</dbReference>
<dbReference type="FunFam" id="3.30.160.60:FF:000032">
    <property type="entry name" value="Krueppel-like factor 4"/>
    <property type="match status" value="1"/>
</dbReference>
<dbReference type="OrthoDB" id="4748970at2759"/>
<dbReference type="SUPFAM" id="SSF57667">
    <property type="entry name" value="beta-beta-alpha zinc fingers"/>
    <property type="match status" value="3"/>
</dbReference>
<dbReference type="GO" id="GO:0006357">
    <property type="term" value="P:regulation of transcription by RNA polymerase II"/>
    <property type="evidence" value="ECO:0007669"/>
    <property type="project" value="TreeGrafter"/>
</dbReference>
<feature type="domain" description="C2H2-type" evidence="11">
    <location>
        <begin position="310"/>
        <end position="340"/>
    </location>
</feature>
<evidence type="ECO:0000259" key="11">
    <source>
        <dbReference type="PROSITE" id="PS50157"/>
    </source>
</evidence>
<dbReference type="PANTHER" id="PTHR46179">
    <property type="entry name" value="ZINC FINGER PROTEIN"/>
    <property type="match status" value="1"/>
</dbReference>
<dbReference type="Gene3D" id="3.30.160.60">
    <property type="entry name" value="Classic Zinc Finger"/>
    <property type="match status" value="5"/>
</dbReference>
<evidence type="ECO:0000256" key="8">
    <source>
        <dbReference type="ARBA" id="ARBA00023242"/>
    </source>
</evidence>
<dbReference type="PROSITE" id="PS50157">
    <property type="entry name" value="ZINC_FINGER_C2H2_2"/>
    <property type="match status" value="7"/>
</dbReference>
<gene>
    <name evidence="12" type="ORF">EV44_g0628</name>
</gene>
<accession>A0A0B1P191</accession>
<evidence type="ECO:0000256" key="4">
    <source>
        <dbReference type="ARBA" id="ARBA00022771"/>
    </source>
</evidence>
<evidence type="ECO:0000256" key="9">
    <source>
        <dbReference type="PROSITE-ProRule" id="PRU00042"/>
    </source>
</evidence>
<dbReference type="GO" id="GO:0008270">
    <property type="term" value="F:zinc ion binding"/>
    <property type="evidence" value="ECO:0007669"/>
    <property type="project" value="UniProtKB-KW"/>
</dbReference>
<feature type="domain" description="C2H2-type" evidence="11">
    <location>
        <begin position="110"/>
        <end position="140"/>
    </location>
</feature>
<keyword evidence="2" id="KW-0479">Metal-binding</keyword>
<feature type="domain" description="C2H2-type" evidence="11">
    <location>
        <begin position="203"/>
        <end position="239"/>
    </location>
</feature>
<evidence type="ECO:0000256" key="7">
    <source>
        <dbReference type="ARBA" id="ARBA00023163"/>
    </source>
</evidence>
<protein>
    <submittedName>
        <fullName evidence="12">Putative c2h2 type zinc finger containing protein</fullName>
    </submittedName>
</protein>
<dbReference type="AlphaFoldDB" id="A0A0B1P191"/>
<dbReference type="SMART" id="SM00355">
    <property type="entry name" value="ZnF_C2H2"/>
    <property type="match status" value="9"/>
</dbReference>
<keyword evidence="4 9" id="KW-0863">Zinc-finger</keyword>
<dbReference type="PANTHER" id="PTHR46179:SF13">
    <property type="entry name" value="C2H2-TYPE DOMAIN-CONTAINING PROTEIN"/>
    <property type="match status" value="1"/>
</dbReference>
<organism evidence="12 13">
    <name type="scientific">Uncinula necator</name>
    <name type="common">Grape powdery mildew</name>
    <dbReference type="NCBI Taxonomy" id="52586"/>
    <lineage>
        <taxon>Eukaryota</taxon>
        <taxon>Fungi</taxon>
        <taxon>Dikarya</taxon>
        <taxon>Ascomycota</taxon>
        <taxon>Pezizomycotina</taxon>
        <taxon>Leotiomycetes</taxon>
        <taxon>Erysiphales</taxon>
        <taxon>Erysiphaceae</taxon>
        <taxon>Erysiphe</taxon>
    </lineage>
</organism>
<evidence type="ECO:0000313" key="13">
    <source>
        <dbReference type="Proteomes" id="UP000030854"/>
    </source>
</evidence>
<comment type="subcellular location">
    <subcellularLocation>
        <location evidence="1">Nucleus</location>
    </subcellularLocation>
</comment>
<dbReference type="InterPro" id="IPR036236">
    <property type="entry name" value="Znf_C2H2_sf"/>
</dbReference>
<keyword evidence="13" id="KW-1185">Reference proteome</keyword>
<feature type="domain" description="C2H2-type" evidence="11">
    <location>
        <begin position="276"/>
        <end position="304"/>
    </location>
</feature>
<evidence type="ECO:0000256" key="2">
    <source>
        <dbReference type="ARBA" id="ARBA00022723"/>
    </source>
</evidence>
<dbReference type="GO" id="GO:0005634">
    <property type="term" value="C:nucleus"/>
    <property type="evidence" value="ECO:0007669"/>
    <property type="project" value="UniProtKB-SubCell"/>
</dbReference>
<evidence type="ECO:0000256" key="3">
    <source>
        <dbReference type="ARBA" id="ARBA00022737"/>
    </source>
</evidence>
<reference evidence="12 13" key="1">
    <citation type="journal article" date="2014" name="BMC Genomics">
        <title>Adaptive genomic structural variation in the grape powdery mildew pathogen, Erysiphe necator.</title>
        <authorList>
            <person name="Jones L."/>
            <person name="Riaz S."/>
            <person name="Morales-Cruz A."/>
            <person name="Amrine K.C."/>
            <person name="McGuire B."/>
            <person name="Gubler W.D."/>
            <person name="Walker M.A."/>
            <person name="Cantu D."/>
        </authorList>
    </citation>
    <scope>NUCLEOTIDE SEQUENCE [LARGE SCALE GENOMIC DNA]</scope>
    <source>
        <strain evidence="13">c</strain>
    </source>
</reference>
<dbReference type="HOGENOM" id="CLU_002678_91_1_1"/>
<dbReference type="Pfam" id="PF00096">
    <property type="entry name" value="zf-C2H2"/>
    <property type="match status" value="2"/>
</dbReference>
<evidence type="ECO:0000256" key="5">
    <source>
        <dbReference type="ARBA" id="ARBA00022833"/>
    </source>
</evidence>
<keyword evidence="8" id="KW-0539">Nucleus</keyword>
<evidence type="ECO:0000313" key="12">
    <source>
        <dbReference type="EMBL" id="KHJ31060.1"/>
    </source>
</evidence>
<dbReference type="Proteomes" id="UP000030854">
    <property type="component" value="Unassembled WGS sequence"/>
</dbReference>
<evidence type="ECO:0000256" key="10">
    <source>
        <dbReference type="SAM" id="MobiDB-lite"/>
    </source>
</evidence>
<keyword evidence="3" id="KW-0677">Repeat</keyword>
<feature type="domain" description="C2H2-type" evidence="11">
    <location>
        <begin position="80"/>
        <end position="109"/>
    </location>
</feature>
<proteinExistence type="predicted"/>
<dbReference type="OMA" id="YEMDTIG"/>
<comment type="caution">
    <text evidence="12">The sequence shown here is derived from an EMBL/GenBank/DDBJ whole genome shotgun (WGS) entry which is preliminary data.</text>
</comment>
<feature type="compositionally biased region" description="Basic and acidic residues" evidence="10">
    <location>
        <begin position="15"/>
        <end position="29"/>
    </location>
</feature>
<evidence type="ECO:0000256" key="6">
    <source>
        <dbReference type="ARBA" id="ARBA00023015"/>
    </source>
</evidence>
<dbReference type="InterPro" id="IPR051061">
    <property type="entry name" value="Zinc_finger_trans_reg"/>
</dbReference>
<dbReference type="PROSITE" id="PS00028">
    <property type="entry name" value="ZINC_FINGER_C2H2_1"/>
    <property type="match status" value="5"/>
</dbReference>
<keyword evidence="7" id="KW-0804">Transcription</keyword>